<sequence length="507" mass="54647">MLTTVNSAAALGLEANLIRVEVDTRGGLAQHIIVGLPDTAVRESKERIESALRNSGLAVDFFCKYTINLAPAALRKEGPAFDLPIAVGMMANAGLFDAAALADKIFLGELSLNGAIRPVRGVLTMALEAVKNGLKEIVVAPDNAEEAALVKDLNVLPVRDLAEALAYLRRDKKAAPYQPPVYSGAEQKLAGDFAEVKGQYLAKRALEIAAAGGHNVLLIGSPGCGKTMLARRLPTILPDLTYAESIEVSKIYSVAGLLRRGLIRRRQFRAPHHTTSGVGIVGGGRIPRPGEISLAHLGVLFMDEFPEFDRGVLEALRQPLEDGEITISRALAALTYPARFILAAAMNPCPCGYAMDRRKECVCTPSQTAKYWKKLSGPILDRIDIFVEVPSLSAEELNTKSGGETSAVIRQRVSAARDRQARRFAGRAGLYVNAGMGAAELKKFAALTTGARQLLFTAAEKLGFSARAYDRLLKIARTIADLSGSPEILEEHAAEALQYKMHDWTRP</sequence>
<dbReference type="InterPro" id="IPR001208">
    <property type="entry name" value="MCM_dom"/>
</dbReference>
<dbReference type="InterPro" id="IPR003593">
    <property type="entry name" value="AAA+_ATPase"/>
</dbReference>
<reference evidence="5 6" key="1">
    <citation type="journal article" date="2019" name="ISME J.">
        <title>Genome analyses of uncultured TG2/ZB3 bacteria in 'Margulisbacteria' specifically attached to ectosymbiotic spirochetes of protists in the termite gut.</title>
        <authorList>
            <person name="Utami Y.D."/>
            <person name="Kuwahara H."/>
            <person name="Igai K."/>
            <person name="Murakami T."/>
            <person name="Sugaya K."/>
            <person name="Morikawa T."/>
            <person name="Nagura Y."/>
            <person name="Yuki M."/>
            <person name="Deevong P."/>
            <person name="Inoue T."/>
            <person name="Kihara K."/>
            <person name="Lo N."/>
            <person name="Yamada A."/>
            <person name="Ohkuma M."/>
            <person name="Hongoh Y."/>
        </authorList>
    </citation>
    <scope>NUCLEOTIDE SEQUENCE [LARGE SCALE GENOMIC DNA]</scope>
    <source>
        <strain evidence="5">NkOx7-01</strain>
    </source>
</reference>
<dbReference type="InterPro" id="IPR000523">
    <property type="entry name" value="Mg_chelatse_chII-like_cat_dom"/>
</dbReference>
<evidence type="ECO:0000259" key="4">
    <source>
        <dbReference type="PROSITE" id="PS50051"/>
    </source>
</evidence>
<keyword evidence="6" id="KW-1185">Reference proteome</keyword>
<evidence type="ECO:0000313" key="6">
    <source>
        <dbReference type="Proteomes" id="UP000269352"/>
    </source>
</evidence>
<dbReference type="InterPro" id="IPR027417">
    <property type="entry name" value="P-loop_NTPase"/>
</dbReference>
<dbReference type="Gene3D" id="3.30.230.10">
    <property type="match status" value="1"/>
</dbReference>
<evidence type="ECO:0000256" key="1">
    <source>
        <dbReference type="ARBA" id="ARBA00006354"/>
    </source>
</evidence>
<dbReference type="NCBIfam" id="TIGR00368">
    <property type="entry name" value="YifB family Mg chelatase-like AAA ATPase"/>
    <property type="match status" value="1"/>
</dbReference>
<dbReference type="InterPro" id="IPR004482">
    <property type="entry name" value="Mg_chelat-rel"/>
</dbReference>
<dbReference type="SUPFAM" id="SSF54211">
    <property type="entry name" value="Ribosomal protein S5 domain 2-like"/>
    <property type="match status" value="1"/>
</dbReference>
<dbReference type="EMBL" id="BGZN01000009">
    <property type="protein sequence ID" value="GBR73322.1"/>
    <property type="molecule type" value="Genomic_DNA"/>
</dbReference>
<organism evidence="5 6">
    <name type="scientific">Termititenax aidoneus</name>
    <dbReference type="NCBI Taxonomy" id="2218524"/>
    <lineage>
        <taxon>Bacteria</taxon>
        <taxon>Bacillati</taxon>
        <taxon>Candidatus Margulisiibacteriota</taxon>
        <taxon>Candidatus Termititenacia</taxon>
        <taxon>Candidatus Termititenacales</taxon>
        <taxon>Candidatus Termititenacaceae</taxon>
        <taxon>Candidatus Termititenax</taxon>
    </lineage>
</organism>
<evidence type="ECO:0000256" key="2">
    <source>
        <dbReference type="ARBA" id="ARBA00022741"/>
    </source>
</evidence>
<name>A0A388T9K7_TERA1</name>
<dbReference type="GO" id="GO:0005524">
    <property type="term" value="F:ATP binding"/>
    <property type="evidence" value="ECO:0007669"/>
    <property type="project" value="UniProtKB-KW"/>
</dbReference>
<comment type="caution">
    <text evidence="5">The sequence shown here is derived from an EMBL/GenBank/DDBJ whole genome shotgun (WGS) entry which is preliminary data.</text>
</comment>
<keyword evidence="2" id="KW-0547">Nucleotide-binding</keyword>
<dbReference type="InterPro" id="IPR045006">
    <property type="entry name" value="CHLI-like"/>
</dbReference>
<protein>
    <submittedName>
        <fullName evidence="5">Magnesium chelatase</fullName>
    </submittedName>
</protein>
<feature type="domain" description="MCM C-terminal AAA(+) ATPase" evidence="4">
    <location>
        <begin position="290"/>
        <end position="389"/>
    </location>
</feature>
<comment type="similarity">
    <text evidence="1">Belongs to the Mg-chelatase subunits D/I family. ComM subfamily.</text>
</comment>
<dbReference type="PANTHER" id="PTHR32039:SF7">
    <property type="entry name" value="COMPETENCE PROTEIN COMM"/>
    <property type="match status" value="1"/>
</dbReference>
<dbReference type="InterPro" id="IPR020568">
    <property type="entry name" value="Ribosomal_Su5_D2-typ_SF"/>
</dbReference>
<accession>A0A388T9K7</accession>
<dbReference type="Pfam" id="PF01078">
    <property type="entry name" value="Mg_chelatase"/>
    <property type="match status" value="1"/>
</dbReference>
<evidence type="ECO:0000256" key="3">
    <source>
        <dbReference type="ARBA" id="ARBA00022840"/>
    </source>
</evidence>
<dbReference type="PROSITE" id="PS50051">
    <property type="entry name" value="MCM_2"/>
    <property type="match status" value="1"/>
</dbReference>
<evidence type="ECO:0000313" key="5">
    <source>
        <dbReference type="EMBL" id="GBR73322.1"/>
    </source>
</evidence>
<dbReference type="Pfam" id="PF13541">
    <property type="entry name" value="ChlI"/>
    <property type="match status" value="1"/>
</dbReference>
<gene>
    <name evidence="5" type="primary">comM</name>
    <name evidence="5" type="ORF">NO1_0723</name>
</gene>
<dbReference type="Gene3D" id="3.40.50.300">
    <property type="entry name" value="P-loop containing nucleotide triphosphate hydrolases"/>
    <property type="match status" value="1"/>
</dbReference>
<dbReference type="SUPFAM" id="SSF52540">
    <property type="entry name" value="P-loop containing nucleoside triphosphate hydrolases"/>
    <property type="match status" value="1"/>
</dbReference>
<keyword evidence="3" id="KW-0067">ATP-binding</keyword>
<dbReference type="PRINTS" id="PR01657">
    <property type="entry name" value="MCMFAMILY"/>
</dbReference>
<dbReference type="GO" id="GO:0003677">
    <property type="term" value="F:DNA binding"/>
    <property type="evidence" value="ECO:0007669"/>
    <property type="project" value="InterPro"/>
</dbReference>
<dbReference type="AlphaFoldDB" id="A0A388T9K7"/>
<dbReference type="Proteomes" id="UP000269352">
    <property type="component" value="Unassembled WGS sequence"/>
</dbReference>
<dbReference type="PANTHER" id="PTHR32039">
    <property type="entry name" value="MAGNESIUM-CHELATASE SUBUNIT CHLI"/>
    <property type="match status" value="1"/>
</dbReference>
<dbReference type="InterPro" id="IPR025158">
    <property type="entry name" value="Mg_chelat-rel_C"/>
</dbReference>
<dbReference type="Pfam" id="PF13335">
    <property type="entry name" value="Mg_chelatase_C"/>
    <property type="match status" value="1"/>
</dbReference>
<proteinExistence type="inferred from homology"/>
<dbReference type="InterPro" id="IPR014721">
    <property type="entry name" value="Ribsml_uS5_D2-typ_fold_subgr"/>
</dbReference>
<dbReference type="SMART" id="SM00382">
    <property type="entry name" value="AAA"/>
    <property type="match status" value="1"/>
</dbReference>